<organism evidence="1 2">
    <name type="scientific">Ambrosiozyma monospora</name>
    <name type="common">Yeast</name>
    <name type="synonym">Endomycopsis monosporus</name>
    <dbReference type="NCBI Taxonomy" id="43982"/>
    <lineage>
        <taxon>Eukaryota</taxon>
        <taxon>Fungi</taxon>
        <taxon>Dikarya</taxon>
        <taxon>Ascomycota</taxon>
        <taxon>Saccharomycotina</taxon>
        <taxon>Pichiomycetes</taxon>
        <taxon>Pichiales</taxon>
        <taxon>Pichiaceae</taxon>
        <taxon>Ambrosiozyma</taxon>
    </lineage>
</organism>
<reference evidence="1" key="1">
    <citation type="submission" date="2023-04" db="EMBL/GenBank/DDBJ databases">
        <title>Ambrosiozyma monospora NBRC 10751.</title>
        <authorList>
            <person name="Ichikawa N."/>
            <person name="Sato H."/>
            <person name="Tonouchi N."/>
        </authorList>
    </citation>
    <scope>NUCLEOTIDE SEQUENCE</scope>
    <source>
        <strain evidence="1">NBRC 10751</strain>
    </source>
</reference>
<sequence length="266" mass="30498">MTVPFPDLDPYEVLGVKTKANDNTIKKAYRKLCLKYHPDKLPKGLTEDESKDFKEKFEQVQFAYKILNDSNARARYDKTGALEPSDSGNDFNWSEFFKEMAMSPEITAEAIEKDKIEYRNPETGQEADDIFNAFEASGGDVPYLFECIPHLEYSVEEEERVMEIIDDLDSNGAFNKNDPSRFPKYKKYLAQRTKWIKKMTKKAAKEAKEAAAAQKKLEEMAKKHNVELDDSEDSLKALIQARHNDDSAFKSLIAKYEGGFKASQKE</sequence>
<dbReference type="EMBL" id="BSXS01005773">
    <property type="protein sequence ID" value="GME84795.1"/>
    <property type="molecule type" value="Genomic_DNA"/>
</dbReference>
<evidence type="ECO:0000313" key="1">
    <source>
        <dbReference type="EMBL" id="GME84795.1"/>
    </source>
</evidence>
<keyword evidence="2" id="KW-1185">Reference proteome</keyword>
<name>A0ACB5TAK1_AMBMO</name>
<evidence type="ECO:0000313" key="2">
    <source>
        <dbReference type="Proteomes" id="UP001165064"/>
    </source>
</evidence>
<comment type="caution">
    <text evidence="1">The sequence shown here is derived from an EMBL/GenBank/DDBJ whole genome shotgun (WGS) entry which is preliminary data.</text>
</comment>
<dbReference type="Proteomes" id="UP001165064">
    <property type="component" value="Unassembled WGS sequence"/>
</dbReference>
<protein>
    <submittedName>
        <fullName evidence="1">Unnamed protein product</fullName>
    </submittedName>
</protein>
<gene>
    <name evidence="1" type="ORF">Amon02_000710300</name>
</gene>
<proteinExistence type="predicted"/>
<accession>A0ACB5TAK1</accession>